<dbReference type="InterPro" id="IPR043472">
    <property type="entry name" value="Macro_dom-like"/>
</dbReference>
<keyword evidence="8" id="KW-0479">Metal-binding</keyword>
<organism evidence="10 11">
    <name type="scientific">Brevibacterium marinum</name>
    <dbReference type="NCBI Taxonomy" id="418643"/>
    <lineage>
        <taxon>Bacteria</taxon>
        <taxon>Bacillati</taxon>
        <taxon>Actinomycetota</taxon>
        <taxon>Actinomycetes</taxon>
        <taxon>Micrococcales</taxon>
        <taxon>Brevibacteriaceae</taxon>
        <taxon>Brevibacterium</taxon>
    </lineage>
</organism>
<dbReference type="GO" id="GO:0030145">
    <property type="term" value="F:manganese ion binding"/>
    <property type="evidence" value="ECO:0007669"/>
    <property type="project" value="UniProtKB-UniRule"/>
</dbReference>
<dbReference type="InterPro" id="IPR000819">
    <property type="entry name" value="Peptidase_M17_C"/>
</dbReference>
<dbReference type="RefSeq" id="WP_167951079.1">
    <property type="nucleotide sequence ID" value="NZ_BAAAPQ010000006.1"/>
</dbReference>
<accession>A0A846S1L1</accession>
<dbReference type="EC" id="3.4.11.1" evidence="8"/>
<dbReference type="GO" id="GO:0006508">
    <property type="term" value="P:proteolysis"/>
    <property type="evidence" value="ECO:0007669"/>
    <property type="project" value="UniProtKB-KW"/>
</dbReference>
<evidence type="ECO:0000256" key="6">
    <source>
        <dbReference type="ARBA" id="ARBA00022801"/>
    </source>
</evidence>
<evidence type="ECO:0000256" key="3">
    <source>
        <dbReference type="ARBA" id="ARBA00009528"/>
    </source>
</evidence>
<keyword evidence="8" id="KW-0963">Cytoplasm</keyword>
<keyword evidence="8" id="KW-0464">Manganese</keyword>
<dbReference type="EC" id="3.4.11.10" evidence="8"/>
<keyword evidence="11" id="KW-1185">Reference proteome</keyword>
<feature type="binding site" evidence="8">
    <location>
        <position position="347"/>
    </location>
    <ligand>
        <name>Mn(2+)</name>
        <dbReference type="ChEBI" id="CHEBI:29035"/>
        <label>1</label>
    </ligand>
</feature>
<dbReference type="GO" id="GO:0070006">
    <property type="term" value="F:metalloaminopeptidase activity"/>
    <property type="evidence" value="ECO:0007669"/>
    <property type="project" value="InterPro"/>
</dbReference>
<dbReference type="NCBIfam" id="NF002073">
    <property type="entry name" value="PRK00913.1-2"/>
    <property type="match status" value="1"/>
</dbReference>
<evidence type="ECO:0000256" key="5">
    <source>
        <dbReference type="ARBA" id="ARBA00022670"/>
    </source>
</evidence>
<name>A0A846S1L1_9MICO</name>
<evidence type="ECO:0000256" key="1">
    <source>
        <dbReference type="ARBA" id="ARBA00000135"/>
    </source>
</evidence>
<evidence type="ECO:0000313" key="11">
    <source>
        <dbReference type="Proteomes" id="UP000576792"/>
    </source>
</evidence>
<dbReference type="PANTHER" id="PTHR11963">
    <property type="entry name" value="LEUCINE AMINOPEPTIDASE-RELATED"/>
    <property type="match status" value="1"/>
</dbReference>
<comment type="catalytic activity">
    <reaction evidence="1 8">
        <text>Release of an N-terminal amino acid, Xaa-|-Yaa-, in which Xaa is preferably Leu, but may be other amino acids including Pro although not Arg or Lys, and Yaa may be Pro. Amino acid amides and methyl esters are also readily hydrolyzed, but rates on arylamides are exceedingly low.</text>
        <dbReference type="EC" id="3.4.11.1"/>
    </reaction>
</comment>
<dbReference type="PRINTS" id="PR00481">
    <property type="entry name" value="LAMNOPPTDASE"/>
</dbReference>
<feature type="binding site" evidence="8">
    <location>
        <position position="265"/>
    </location>
    <ligand>
        <name>Mn(2+)</name>
        <dbReference type="ChEBI" id="CHEBI:29035"/>
        <label>2</label>
    </ligand>
</feature>
<dbReference type="HAMAP" id="MF_00181">
    <property type="entry name" value="Cytosol_peptidase_M17"/>
    <property type="match status" value="1"/>
</dbReference>
<proteinExistence type="inferred from homology"/>
<keyword evidence="5 8" id="KW-0645">Protease</keyword>
<feature type="domain" description="Cytosol aminopeptidase" evidence="9">
    <location>
        <begin position="345"/>
        <end position="352"/>
    </location>
</feature>
<dbReference type="SUPFAM" id="SSF53187">
    <property type="entry name" value="Zn-dependent exopeptidases"/>
    <property type="match status" value="1"/>
</dbReference>
<evidence type="ECO:0000256" key="2">
    <source>
        <dbReference type="ARBA" id="ARBA00000967"/>
    </source>
</evidence>
<evidence type="ECO:0000313" key="10">
    <source>
        <dbReference type="EMBL" id="NJC57380.1"/>
    </source>
</evidence>
<evidence type="ECO:0000256" key="8">
    <source>
        <dbReference type="HAMAP-Rule" id="MF_00181"/>
    </source>
</evidence>
<dbReference type="Pfam" id="PF02789">
    <property type="entry name" value="Peptidase_M17_N"/>
    <property type="match status" value="1"/>
</dbReference>
<feature type="active site" evidence="8">
    <location>
        <position position="351"/>
    </location>
</feature>
<dbReference type="InterPro" id="IPR011356">
    <property type="entry name" value="Leucine_aapep/pepB"/>
</dbReference>
<dbReference type="InterPro" id="IPR023042">
    <property type="entry name" value="Peptidase_M17_leu_NH2_pept"/>
</dbReference>
<keyword evidence="6 8" id="KW-0378">Hydrolase</keyword>
<dbReference type="GO" id="GO:0005737">
    <property type="term" value="C:cytoplasm"/>
    <property type="evidence" value="ECO:0007669"/>
    <property type="project" value="UniProtKB-SubCell"/>
</dbReference>
<evidence type="ECO:0000256" key="4">
    <source>
        <dbReference type="ARBA" id="ARBA00022438"/>
    </source>
</evidence>
<feature type="binding site" evidence="8">
    <location>
        <position position="349"/>
    </location>
    <ligand>
        <name>Mn(2+)</name>
        <dbReference type="ChEBI" id="CHEBI:29035"/>
        <label>1</label>
    </ligand>
</feature>
<dbReference type="Gene3D" id="3.40.220.10">
    <property type="entry name" value="Leucine Aminopeptidase, subunit E, domain 1"/>
    <property type="match status" value="1"/>
</dbReference>
<feature type="binding site" evidence="8">
    <location>
        <position position="288"/>
    </location>
    <ligand>
        <name>Mn(2+)</name>
        <dbReference type="ChEBI" id="CHEBI:29035"/>
        <label>2</label>
    </ligand>
</feature>
<comment type="catalytic activity">
    <reaction evidence="2 8">
        <text>Release of an N-terminal amino acid, preferentially leucine, but not glutamic or aspartic acids.</text>
        <dbReference type="EC" id="3.4.11.10"/>
    </reaction>
</comment>
<comment type="caution">
    <text evidence="10">The sequence shown here is derived from an EMBL/GenBank/DDBJ whole genome shotgun (WGS) entry which is preliminary data.</text>
</comment>
<feature type="active site" evidence="8">
    <location>
        <position position="277"/>
    </location>
</feature>
<keyword evidence="4 8" id="KW-0031">Aminopeptidase</keyword>
<comment type="similarity">
    <text evidence="3 8">Belongs to the peptidase M17 family.</text>
</comment>
<dbReference type="SUPFAM" id="SSF52949">
    <property type="entry name" value="Macro domain-like"/>
    <property type="match status" value="1"/>
</dbReference>
<feature type="binding site" evidence="8">
    <location>
        <position position="270"/>
    </location>
    <ligand>
        <name>Mn(2+)</name>
        <dbReference type="ChEBI" id="CHEBI:29035"/>
        <label>2</label>
    </ligand>
</feature>
<feature type="binding site" evidence="8">
    <location>
        <position position="270"/>
    </location>
    <ligand>
        <name>Mn(2+)</name>
        <dbReference type="ChEBI" id="CHEBI:29035"/>
        <label>1</label>
    </ligand>
</feature>
<protein>
    <recommendedName>
        <fullName evidence="8">Probable cytosol aminopeptidase</fullName>
        <ecNumber evidence="8">3.4.11.1</ecNumber>
    </recommendedName>
    <alternativeName>
        <fullName evidence="8">Leucine aminopeptidase</fullName>
        <shortName evidence="8">LAP</shortName>
        <ecNumber evidence="8">3.4.11.10</ecNumber>
    </alternativeName>
    <alternativeName>
        <fullName evidence="8">Leucyl aminopeptidase</fullName>
    </alternativeName>
</protein>
<evidence type="ECO:0000256" key="7">
    <source>
        <dbReference type="ARBA" id="ARBA00049972"/>
    </source>
</evidence>
<dbReference type="Pfam" id="PF00883">
    <property type="entry name" value="Peptidase_M17"/>
    <property type="match status" value="1"/>
</dbReference>
<dbReference type="AlphaFoldDB" id="A0A846S1L1"/>
<dbReference type="Gene3D" id="3.40.630.10">
    <property type="entry name" value="Zn peptidases"/>
    <property type="match status" value="1"/>
</dbReference>
<dbReference type="Proteomes" id="UP000576792">
    <property type="component" value="Unassembled WGS sequence"/>
</dbReference>
<dbReference type="PANTHER" id="PTHR11963:SF23">
    <property type="entry name" value="CYTOSOL AMINOPEPTIDASE"/>
    <property type="match status" value="1"/>
</dbReference>
<comment type="cofactor">
    <cofactor evidence="8">
        <name>Mn(2+)</name>
        <dbReference type="ChEBI" id="CHEBI:29035"/>
    </cofactor>
    <text evidence="8">Binds 2 manganese ions per subunit.</text>
</comment>
<dbReference type="EMBL" id="JAATJN010000001">
    <property type="protein sequence ID" value="NJC57380.1"/>
    <property type="molecule type" value="Genomic_DNA"/>
</dbReference>
<dbReference type="CDD" id="cd00433">
    <property type="entry name" value="Peptidase_M17"/>
    <property type="match status" value="1"/>
</dbReference>
<feature type="binding site" evidence="8">
    <location>
        <position position="349"/>
    </location>
    <ligand>
        <name>Mn(2+)</name>
        <dbReference type="ChEBI" id="CHEBI:29035"/>
        <label>2</label>
    </ligand>
</feature>
<reference evidence="10 11" key="1">
    <citation type="submission" date="2020-03" db="EMBL/GenBank/DDBJ databases">
        <title>Sequencing the genomes of 1000 actinobacteria strains.</title>
        <authorList>
            <person name="Klenk H.-P."/>
        </authorList>
    </citation>
    <scope>NUCLEOTIDE SEQUENCE [LARGE SCALE GENOMIC DNA]</scope>
    <source>
        <strain evidence="10 11">DSM 18964</strain>
    </source>
</reference>
<dbReference type="InterPro" id="IPR008283">
    <property type="entry name" value="Peptidase_M17_N"/>
</dbReference>
<comment type="subcellular location">
    <subcellularLocation>
        <location evidence="8">Cytoplasm</location>
    </subcellularLocation>
</comment>
<gene>
    <name evidence="8" type="primary">pepA</name>
    <name evidence="10" type="ORF">BKA07_002415</name>
</gene>
<comment type="function">
    <text evidence="7 8">Presumably involved in the processing and regular turnover of intracellular proteins. Catalyzes the removal of unsubstituted N-terminal amino acids from various peptides.</text>
</comment>
<dbReference type="PROSITE" id="PS00631">
    <property type="entry name" value="CYTOSOL_AP"/>
    <property type="match status" value="1"/>
</dbReference>
<evidence type="ECO:0000259" key="9">
    <source>
        <dbReference type="PROSITE" id="PS00631"/>
    </source>
</evidence>
<sequence>MPSSASTPTGYASTSPVKATASVLVLGVSEGKVLGLDTAKAARAALDDVADAIGFTGKAGSTARVGAPKGFSAKSILLVGLGSFDPTPHGTEEAAQTHEVLRRAAGSALRALDGVDTIAVALPATSAEAVEAVTVGAGLGAYRFVEYRSQDEDTVPGAVTVLGPKGKAHSKAHATGAVIASATNRARDLVNTPPLDLYPESFAQRVKEQGKERRLKVTVLGEKELQSGGYGGIIGVGQGSTRGPRLVKVEYSPKGADRHVSLVGKGITFDSGGISLKPAASMEDMKSDMAGAAAVVQSLFAIADLGLPVRATAWLPLAENMPGSSAQRPSDVLHMRSGKTVEVTNTDAEGRLVLADALADADAENPDLLIDVATLTGAQVVALGNRTSGVMGAETARSLVTASATEAGEEMWAMPIPEEMLSGFDSNAADLKNSGPRPGGMLAAGAFLREFVSDDANWAHIDIAGPSFNTGSAFGYTQVAATGAAVRTLIQAAKQVN</sequence>